<feature type="transmembrane region" description="Helical" evidence="6">
    <location>
        <begin position="187"/>
        <end position="209"/>
    </location>
</feature>
<dbReference type="RefSeq" id="WP_026626864.1">
    <property type="nucleotide sequence ID" value="NZ_JAWZLG010000086.1"/>
</dbReference>
<gene>
    <name evidence="7" type="ORF">E2605_19275</name>
</gene>
<proteinExistence type="predicted"/>
<dbReference type="Pfam" id="PF01810">
    <property type="entry name" value="LysE"/>
    <property type="match status" value="1"/>
</dbReference>
<dbReference type="OrthoDB" id="7874789at2"/>
<keyword evidence="3 6" id="KW-0812">Transmembrane</keyword>
<dbReference type="GO" id="GO:0015171">
    <property type="term" value="F:amino acid transmembrane transporter activity"/>
    <property type="evidence" value="ECO:0007669"/>
    <property type="project" value="TreeGrafter"/>
</dbReference>
<dbReference type="EMBL" id="SOML01000020">
    <property type="protein sequence ID" value="TFD91914.1"/>
    <property type="molecule type" value="Genomic_DNA"/>
</dbReference>
<dbReference type="AlphaFoldDB" id="A0A4Y8KUJ0"/>
<organism evidence="7 8">
    <name type="scientific">Dysgonomonas capnocytophagoides</name>
    <dbReference type="NCBI Taxonomy" id="45254"/>
    <lineage>
        <taxon>Bacteria</taxon>
        <taxon>Pseudomonadati</taxon>
        <taxon>Bacteroidota</taxon>
        <taxon>Bacteroidia</taxon>
        <taxon>Bacteroidales</taxon>
        <taxon>Dysgonomonadaceae</taxon>
        <taxon>Dysgonomonas</taxon>
    </lineage>
</organism>
<keyword evidence="5 6" id="KW-0472">Membrane</keyword>
<comment type="subcellular location">
    <subcellularLocation>
        <location evidence="1">Cell membrane</location>
        <topology evidence="1">Multi-pass membrane protein</topology>
    </subcellularLocation>
</comment>
<keyword evidence="2" id="KW-1003">Cell membrane</keyword>
<evidence type="ECO:0000256" key="3">
    <source>
        <dbReference type="ARBA" id="ARBA00022692"/>
    </source>
</evidence>
<evidence type="ECO:0000313" key="7">
    <source>
        <dbReference type="EMBL" id="TFD91914.1"/>
    </source>
</evidence>
<evidence type="ECO:0000256" key="6">
    <source>
        <dbReference type="SAM" id="Phobius"/>
    </source>
</evidence>
<dbReference type="Proteomes" id="UP000297861">
    <property type="component" value="Unassembled WGS sequence"/>
</dbReference>
<protein>
    <submittedName>
        <fullName evidence="7">LysE family translocator</fullName>
    </submittedName>
</protein>
<dbReference type="PANTHER" id="PTHR30086">
    <property type="entry name" value="ARGININE EXPORTER PROTEIN ARGO"/>
    <property type="match status" value="1"/>
</dbReference>
<reference evidence="7 8" key="1">
    <citation type="submission" date="2019-03" db="EMBL/GenBank/DDBJ databases">
        <title>San Antonio Military Medical Center submission to MRSN (WRAIR), pending publication.</title>
        <authorList>
            <person name="Blyth D.M."/>
            <person name="Mccarthy S.L."/>
            <person name="Schall S.E."/>
            <person name="Stam J.A."/>
            <person name="Ong A.C."/>
            <person name="Mcgann P.T."/>
        </authorList>
    </citation>
    <scope>NUCLEOTIDE SEQUENCE [LARGE SCALE GENOMIC DNA]</scope>
    <source>
        <strain evidence="7 8">MRSN571793</strain>
    </source>
</reference>
<dbReference type="InterPro" id="IPR001123">
    <property type="entry name" value="LeuE-type"/>
</dbReference>
<feature type="transmembrane region" description="Helical" evidence="6">
    <location>
        <begin position="39"/>
        <end position="67"/>
    </location>
</feature>
<dbReference type="STRING" id="1121485.GCA_000426485_03029"/>
<feature type="transmembrane region" description="Helical" evidence="6">
    <location>
        <begin position="117"/>
        <end position="137"/>
    </location>
</feature>
<evidence type="ECO:0000313" key="8">
    <source>
        <dbReference type="Proteomes" id="UP000297861"/>
    </source>
</evidence>
<feature type="transmembrane region" description="Helical" evidence="6">
    <location>
        <begin position="149"/>
        <end position="166"/>
    </location>
</feature>
<accession>A0A4Y8KUJ0</accession>
<evidence type="ECO:0000256" key="5">
    <source>
        <dbReference type="ARBA" id="ARBA00023136"/>
    </source>
</evidence>
<name>A0A4Y8KUJ0_9BACT</name>
<feature type="transmembrane region" description="Helical" evidence="6">
    <location>
        <begin position="6"/>
        <end position="27"/>
    </location>
</feature>
<keyword evidence="8" id="KW-1185">Reference proteome</keyword>
<dbReference type="GO" id="GO:0005886">
    <property type="term" value="C:plasma membrane"/>
    <property type="evidence" value="ECO:0007669"/>
    <property type="project" value="UniProtKB-SubCell"/>
</dbReference>
<sequence>MLDIVLKGILIGILVSAPMGPIGVLCVQRTLNEGRAHGFISGLGASLSDMVYACITGLGISFILDFIEANHHPLQIAGSILLVAAGYYIYKSNPARTLKKQGEAKQSPFWQDFVSSFFINLANIGILFFFIAMFARFNFIDPVDSTKNFVGIASIGLGTIIWWLAVSTVVDKVRNRFNPRGLKIFNNILGVILIVIGLVGLLTGTVSIIEHLA</sequence>
<dbReference type="PANTHER" id="PTHR30086:SF20">
    <property type="entry name" value="ARGININE EXPORTER PROTEIN ARGO-RELATED"/>
    <property type="match status" value="1"/>
</dbReference>
<evidence type="ECO:0000256" key="2">
    <source>
        <dbReference type="ARBA" id="ARBA00022475"/>
    </source>
</evidence>
<feature type="transmembrane region" description="Helical" evidence="6">
    <location>
        <begin position="73"/>
        <end position="90"/>
    </location>
</feature>
<evidence type="ECO:0000256" key="4">
    <source>
        <dbReference type="ARBA" id="ARBA00022989"/>
    </source>
</evidence>
<evidence type="ECO:0000256" key="1">
    <source>
        <dbReference type="ARBA" id="ARBA00004651"/>
    </source>
</evidence>
<keyword evidence="4 6" id="KW-1133">Transmembrane helix</keyword>
<comment type="caution">
    <text evidence="7">The sequence shown here is derived from an EMBL/GenBank/DDBJ whole genome shotgun (WGS) entry which is preliminary data.</text>
</comment>